<keyword evidence="3" id="KW-1185">Reference proteome</keyword>
<dbReference type="AlphaFoldDB" id="A0A1X0NQA3"/>
<evidence type="ECO:0000313" key="3">
    <source>
        <dbReference type="Proteomes" id="UP000192257"/>
    </source>
</evidence>
<proteinExistence type="predicted"/>
<dbReference type="GeneID" id="39987534"/>
<reference evidence="2 3" key="1">
    <citation type="submission" date="2017-03" db="EMBL/GenBank/DDBJ databases">
        <title>An alternative strategy for trypanosome survival in the mammalian bloodstream revealed through genome and transcriptome analysis of the ubiquitous bovine parasite Trypanosoma (Megatrypanum) theileri.</title>
        <authorList>
            <person name="Kelly S."/>
            <person name="Ivens A."/>
            <person name="Mott A."/>
            <person name="O'Neill E."/>
            <person name="Emms D."/>
            <person name="Macleod O."/>
            <person name="Voorheis P."/>
            <person name="Matthews J."/>
            <person name="Matthews K."/>
            <person name="Carrington M."/>
        </authorList>
    </citation>
    <scope>NUCLEOTIDE SEQUENCE [LARGE SCALE GENOMIC DNA]</scope>
    <source>
        <strain evidence="2">Edinburgh</strain>
    </source>
</reference>
<keyword evidence="1" id="KW-1133">Transmembrane helix</keyword>
<keyword evidence="1" id="KW-0812">Transmembrane</keyword>
<protein>
    <submittedName>
        <fullName evidence="2">Uncharacterized protein</fullName>
    </submittedName>
</protein>
<accession>A0A1X0NQA3</accession>
<dbReference type="OrthoDB" id="272911at2759"/>
<comment type="caution">
    <text evidence="2">The sequence shown here is derived from an EMBL/GenBank/DDBJ whole genome shotgun (WGS) entry which is preliminary data.</text>
</comment>
<organism evidence="2 3">
    <name type="scientific">Trypanosoma theileri</name>
    <dbReference type="NCBI Taxonomy" id="67003"/>
    <lineage>
        <taxon>Eukaryota</taxon>
        <taxon>Discoba</taxon>
        <taxon>Euglenozoa</taxon>
        <taxon>Kinetoplastea</taxon>
        <taxon>Metakinetoplastina</taxon>
        <taxon>Trypanosomatida</taxon>
        <taxon>Trypanosomatidae</taxon>
        <taxon>Trypanosoma</taxon>
    </lineage>
</organism>
<feature type="transmembrane region" description="Helical" evidence="1">
    <location>
        <begin position="671"/>
        <end position="692"/>
    </location>
</feature>
<name>A0A1X0NQA3_9TRYP</name>
<dbReference type="EMBL" id="NBCO01000025">
    <property type="protein sequence ID" value="ORC86867.1"/>
    <property type="molecule type" value="Genomic_DNA"/>
</dbReference>
<sequence length="855" mass="97339">MVFKLSQCIIIIITIIVSLHVMWFLLFLSLGLLLIPYGGTAAPIPPFTKAEILTKPAVNNNNNDTIPIELNIVLNSDFFTEGGTINPFAEAELRLAFNVPNPGYDMIVALDTNTYPRLRDQYGHEWIAKKQIAFSFIKEQTKVTYNTGGIPVVTRHSVSEEATVLEGKISNDPLCTAGTLACCPSTDGKHYTRYALVQSPVPPYQCTNTSVVYEQPLFSFNYHAMVTIGEENASTNCSILMQMGNESKHCEEENVRVSVNVVSQGFGFPAMTSPLCRSGNSLTDTTYSSQPIFVPFCETSQCVGYTAENYRNDRKRCGNSPLGVFTSVDGNNTNQFWYYESDFSFGNQIPRCRWMNDVVMGPGNTLEELSVRCNMFPSSNWSVTHRFPNVKPILYYITPSFLYGRANRIEARRTEDGSVTVDVEFVSLSPANGTWTLKACYESTNICSTVNYFVNGTNEWNPMHIHTLLPRTSILSKEETQNNNHKTIMVHVECIETPLQSPFRFLLRDTRVIIEPLLAIGPKKHINLDLARQPYEEIPAPPGTNGKMQQCVDDFTFSLSTGECVPFTDEECQKRYDGRRNRFDMKTRACVVTLPQRVEPIRAVPIPLRKAPEKTFDRAAQRRRLEEIQLPPWMKPMKELLREADEARQSGIPIKEVKPEVQTRKKRAPHMAVLIVNIFLILGTVFLLFLIWKRESILNWLCKCLQKSSFENGIIMEVVPARLSTYLSNSGPNAQSGEVVRMGVGSNVRYRAQQQQHQQQQEMIRMMQQQQQHQQQQLLAHQQQQQQQRNIMMHLQQQQQLQFMVQQQQQQLQPQISPVVYHDFHTGIVPTPTPIMVPHHVRAKHPNEPYSTEDS</sequence>
<keyword evidence="1" id="KW-0472">Membrane</keyword>
<dbReference type="Proteomes" id="UP000192257">
    <property type="component" value="Unassembled WGS sequence"/>
</dbReference>
<evidence type="ECO:0000313" key="2">
    <source>
        <dbReference type="EMBL" id="ORC86867.1"/>
    </source>
</evidence>
<evidence type="ECO:0000256" key="1">
    <source>
        <dbReference type="SAM" id="Phobius"/>
    </source>
</evidence>
<feature type="transmembrane region" description="Helical" evidence="1">
    <location>
        <begin position="9"/>
        <end position="35"/>
    </location>
</feature>
<dbReference type="RefSeq" id="XP_028880933.1">
    <property type="nucleotide sequence ID" value="XM_029027754.1"/>
</dbReference>
<gene>
    <name evidence="2" type="ORF">TM35_000251630</name>
</gene>
<dbReference type="VEuPathDB" id="TriTrypDB:TM35_000251630"/>